<protein>
    <submittedName>
        <fullName evidence="2">Uncharacterized protein</fullName>
    </submittedName>
</protein>
<dbReference type="Proteomes" id="UP000603865">
    <property type="component" value="Unassembled WGS sequence"/>
</dbReference>
<evidence type="ECO:0000256" key="1">
    <source>
        <dbReference type="SAM" id="MobiDB-lite"/>
    </source>
</evidence>
<reference evidence="2" key="1">
    <citation type="journal article" date="2014" name="Int. J. Syst. Evol. Microbiol.">
        <title>Complete genome sequence of Corynebacterium casei LMG S-19264T (=DSM 44701T), isolated from a smear-ripened cheese.</title>
        <authorList>
            <consortium name="US DOE Joint Genome Institute (JGI-PGF)"/>
            <person name="Walter F."/>
            <person name="Albersmeier A."/>
            <person name="Kalinowski J."/>
            <person name="Ruckert C."/>
        </authorList>
    </citation>
    <scope>NUCLEOTIDE SEQUENCE</scope>
    <source>
        <strain evidence="2">JCM 31311</strain>
    </source>
</reference>
<sequence length="201" mass="22379">MRLPEQKKIGLQALQADLVLCDGQLERLGVSPDLFPGRLVSLKPNVSTRFGERLVTFRAVNQATLTRHDVYTLAHLAGTAEIRARLQAPADRWQSGAIGHLGNEPDARGWLGEQLVMVEYDACHYTKATIRDKMRAFRTEGQVVWGTSSALRAERIARAYPQAQVFYTPWWESPAERAATVAGGNGGRRAKRMADNLARPR</sequence>
<organism evidence="2 3">
    <name type="scientific">Deinococcus ruber</name>
    <dbReference type="NCBI Taxonomy" id="1848197"/>
    <lineage>
        <taxon>Bacteria</taxon>
        <taxon>Thermotogati</taxon>
        <taxon>Deinococcota</taxon>
        <taxon>Deinococci</taxon>
        <taxon>Deinococcales</taxon>
        <taxon>Deinococcaceae</taxon>
        <taxon>Deinococcus</taxon>
    </lineage>
</organism>
<feature type="region of interest" description="Disordered" evidence="1">
    <location>
        <begin position="180"/>
        <end position="201"/>
    </location>
</feature>
<reference evidence="2" key="2">
    <citation type="submission" date="2020-09" db="EMBL/GenBank/DDBJ databases">
        <authorList>
            <person name="Sun Q."/>
            <person name="Ohkuma M."/>
        </authorList>
    </citation>
    <scope>NUCLEOTIDE SEQUENCE</scope>
    <source>
        <strain evidence="2">JCM 31311</strain>
    </source>
</reference>
<dbReference type="AlphaFoldDB" id="A0A918F896"/>
<gene>
    <name evidence="2" type="ORF">GCM10008957_23170</name>
</gene>
<proteinExistence type="predicted"/>
<dbReference type="EMBL" id="BMQL01000011">
    <property type="protein sequence ID" value="GGR09774.1"/>
    <property type="molecule type" value="Genomic_DNA"/>
</dbReference>
<name>A0A918F896_9DEIO</name>
<evidence type="ECO:0000313" key="2">
    <source>
        <dbReference type="EMBL" id="GGR09774.1"/>
    </source>
</evidence>
<comment type="caution">
    <text evidence="2">The sequence shown here is derived from an EMBL/GenBank/DDBJ whole genome shotgun (WGS) entry which is preliminary data.</text>
</comment>
<accession>A0A918F896</accession>
<keyword evidence="3" id="KW-1185">Reference proteome</keyword>
<evidence type="ECO:0000313" key="3">
    <source>
        <dbReference type="Proteomes" id="UP000603865"/>
    </source>
</evidence>